<dbReference type="Gene3D" id="3.30.70.2330">
    <property type="match status" value="1"/>
</dbReference>
<evidence type="ECO:0000313" key="2">
    <source>
        <dbReference type="EMBL" id="QAY74830.1"/>
    </source>
</evidence>
<dbReference type="KEGG" id="agf:ET445_02515"/>
<dbReference type="EMBL" id="CP035491">
    <property type="protein sequence ID" value="QAY74830.1"/>
    <property type="molecule type" value="Genomic_DNA"/>
</dbReference>
<organism evidence="2 3">
    <name type="scientific">Agromyces protaetiae</name>
    <dbReference type="NCBI Taxonomy" id="2509455"/>
    <lineage>
        <taxon>Bacteria</taxon>
        <taxon>Bacillati</taxon>
        <taxon>Actinomycetota</taxon>
        <taxon>Actinomycetes</taxon>
        <taxon>Micrococcales</taxon>
        <taxon>Microbacteriaceae</taxon>
        <taxon>Agromyces</taxon>
    </lineage>
</organism>
<dbReference type="InterPro" id="IPR018929">
    <property type="entry name" value="DUF2510"/>
</dbReference>
<feature type="domain" description="DUF2510" evidence="1">
    <location>
        <begin position="27"/>
        <end position="59"/>
    </location>
</feature>
<dbReference type="Pfam" id="PF10708">
    <property type="entry name" value="DUF2510"/>
    <property type="match status" value="1"/>
</dbReference>
<evidence type="ECO:0000313" key="3">
    <source>
        <dbReference type="Proteomes" id="UP000291259"/>
    </source>
</evidence>
<evidence type="ECO:0000259" key="1">
    <source>
        <dbReference type="Pfam" id="PF10708"/>
    </source>
</evidence>
<reference evidence="2 3" key="1">
    <citation type="submission" date="2019-01" db="EMBL/GenBank/DDBJ databases">
        <title>Genome sequencing of strain FW100M-8.</title>
        <authorList>
            <person name="Heo J."/>
            <person name="Kim S.-J."/>
            <person name="Kim J.-S."/>
            <person name="Hong S.-B."/>
            <person name="Kwon S.-W."/>
        </authorList>
    </citation>
    <scope>NUCLEOTIDE SEQUENCE [LARGE SCALE GENOMIC DNA]</scope>
    <source>
        <strain evidence="2 3">FW100M-8</strain>
    </source>
</reference>
<proteinExistence type="predicted"/>
<keyword evidence="3" id="KW-1185">Reference proteome</keyword>
<sequence>MCPDLGHRSAAPRGTVPRYRRQVTTPAAWYPDPEDPTQLRWWDGSAWTNHLHPAPAAAPMNPSVTADSPNVSVSPAPITPTDYWLADRNASPWNEVVGEAYRDEEIERALGQRVLLDREVEVMTTAALVPEPDNPHDGDAISVRINDEVVGYIAREETHAYRDAVRRIVASGHRAVTPARIWAVRRRTSEGERLYARVTFAYAADRALIAENDPPSAEYSLLPWGGALQVAGEEQHFDVIRPFVPRDGDGLLLVTLHRLERTLKNGESRDVVEVRLGGERCGELSTTTSRHFLPTIDHQVGRSRVVAAWARVVGSPLGAELKLHAARANELSADWLDGAPITVPRLVPQAAHYSVPGAYIAQRPKTSTEPGRAAAKATGSGCALVLLTVIGVGTAVAAGITQSV</sequence>
<name>A0A4P6FEU9_9MICO</name>
<dbReference type="Proteomes" id="UP000291259">
    <property type="component" value="Chromosome"/>
</dbReference>
<accession>A0A4P6FEU9</accession>
<dbReference type="OrthoDB" id="5196645at2"/>
<dbReference type="AlphaFoldDB" id="A0A4P6FEU9"/>
<protein>
    <submittedName>
        <fullName evidence="2">DUF2510 domain-containing protein</fullName>
    </submittedName>
</protein>
<gene>
    <name evidence="2" type="ORF">ET445_02515</name>
</gene>